<dbReference type="PROSITE" id="PS50043">
    <property type="entry name" value="HTH_LUXR_2"/>
    <property type="match status" value="1"/>
</dbReference>
<dbReference type="AlphaFoldDB" id="A0A5C4XC89"/>
<evidence type="ECO:0000313" key="5">
    <source>
        <dbReference type="EMBL" id="TNM60340.1"/>
    </source>
</evidence>
<dbReference type="GO" id="GO:0003677">
    <property type="term" value="F:DNA binding"/>
    <property type="evidence" value="ECO:0007669"/>
    <property type="project" value="UniProtKB-KW"/>
</dbReference>
<dbReference type="InterPro" id="IPR000792">
    <property type="entry name" value="Tscrpt_reg_LuxR_C"/>
</dbReference>
<evidence type="ECO:0000313" key="6">
    <source>
        <dbReference type="Proteomes" id="UP000311605"/>
    </source>
</evidence>
<comment type="caution">
    <text evidence="5">The sequence shown here is derived from an EMBL/GenBank/DDBJ whole genome shotgun (WGS) entry which is preliminary data.</text>
</comment>
<dbReference type="SUPFAM" id="SSF46894">
    <property type="entry name" value="C-terminal effector domain of the bipartite response regulators"/>
    <property type="match status" value="1"/>
</dbReference>
<protein>
    <recommendedName>
        <fullName evidence="4">HTH luxR-type domain-containing protein</fullName>
    </recommendedName>
</protein>
<gene>
    <name evidence="5" type="ORF">FHP24_26470</name>
</gene>
<dbReference type="EMBL" id="VDMN01000009">
    <property type="protein sequence ID" value="TNM60340.1"/>
    <property type="molecule type" value="Genomic_DNA"/>
</dbReference>
<dbReference type="GO" id="GO:0006355">
    <property type="term" value="P:regulation of DNA-templated transcription"/>
    <property type="evidence" value="ECO:0007669"/>
    <property type="project" value="InterPro"/>
</dbReference>
<dbReference type="Pfam" id="PF00196">
    <property type="entry name" value="GerE"/>
    <property type="match status" value="1"/>
</dbReference>
<dbReference type="Proteomes" id="UP000311605">
    <property type="component" value="Unassembled WGS sequence"/>
</dbReference>
<dbReference type="PRINTS" id="PR00038">
    <property type="entry name" value="HTHLUXR"/>
</dbReference>
<evidence type="ECO:0000256" key="3">
    <source>
        <dbReference type="ARBA" id="ARBA00023163"/>
    </source>
</evidence>
<keyword evidence="3" id="KW-0804">Transcription</keyword>
<dbReference type="PANTHER" id="PTHR44688">
    <property type="entry name" value="DNA-BINDING TRANSCRIPTIONAL ACTIVATOR DEVR_DOSR"/>
    <property type="match status" value="1"/>
</dbReference>
<feature type="domain" description="HTH luxR-type" evidence="4">
    <location>
        <begin position="169"/>
        <end position="234"/>
    </location>
</feature>
<evidence type="ECO:0000256" key="1">
    <source>
        <dbReference type="ARBA" id="ARBA00023015"/>
    </source>
</evidence>
<evidence type="ECO:0000259" key="4">
    <source>
        <dbReference type="PROSITE" id="PS50043"/>
    </source>
</evidence>
<dbReference type="InterPro" id="IPR016032">
    <property type="entry name" value="Sig_transdc_resp-reg_C-effctor"/>
</dbReference>
<dbReference type="OrthoDB" id="3170288at2"/>
<keyword evidence="6" id="KW-1185">Reference proteome</keyword>
<proteinExistence type="predicted"/>
<evidence type="ECO:0000256" key="2">
    <source>
        <dbReference type="ARBA" id="ARBA00023125"/>
    </source>
</evidence>
<dbReference type="Gene3D" id="1.10.10.10">
    <property type="entry name" value="Winged helix-like DNA-binding domain superfamily/Winged helix DNA-binding domain"/>
    <property type="match status" value="1"/>
</dbReference>
<reference evidence="5 6" key="1">
    <citation type="submission" date="2019-06" db="EMBL/GenBank/DDBJ databases">
        <title>The draft genome of Rhizobium smilacinae PTYR-5.</title>
        <authorList>
            <person name="Liu L."/>
            <person name="Li L."/>
            <person name="Zhang X."/>
        </authorList>
    </citation>
    <scope>NUCLEOTIDE SEQUENCE [LARGE SCALE GENOMIC DNA]</scope>
    <source>
        <strain evidence="5 6">PTYR-5</strain>
    </source>
</reference>
<name>A0A5C4XC89_9HYPH</name>
<accession>A0A5C4XC89</accession>
<sequence>MNRCVPDPFRIFNSAITQADEPKQVARALYQLGSRFGFKALSISETLPISSDQPPHETLAEYWPDDWPIEDTRRWLSLHLRYRWIGLLPGSLTLHTSSLSKQTQSENREQVAINTARYQDVMFVPLPQSDGRLGIVTYFGQRRDDSAAATMLLEAGAFIAFQRFRVLKNSSGTYILTYRQRLICSFLAIGKSSAEIGSILGITEATVDQHVRNCKERLGTSNRTSTVIEAIRRGQLLSVPLPISGSSREPI</sequence>
<dbReference type="InterPro" id="IPR036388">
    <property type="entry name" value="WH-like_DNA-bd_sf"/>
</dbReference>
<keyword evidence="1" id="KW-0805">Transcription regulation</keyword>
<dbReference type="CDD" id="cd06170">
    <property type="entry name" value="LuxR_C_like"/>
    <property type="match status" value="1"/>
</dbReference>
<dbReference type="SMART" id="SM00421">
    <property type="entry name" value="HTH_LUXR"/>
    <property type="match status" value="1"/>
</dbReference>
<dbReference type="PANTHER" id="PTHR44688:SF16">
    <property type="entry name" value="DNA-BINDING TRANSCRIPTIONAL ACTIVATOR DEVR_DOSR"/>
    <property type="match status" value="1"/>
</dbReference>
<organism evidence="5 6">
    <name type="scientific">Aliirhizobium smilacinae</name>
    <dbReference type="NCBI Taxonomy" id="1395944"/>
    <lineage>
        <taxon>Bacteria</taxon>
        <taxon>Pseudomonadati</taxon>
        <taxon>Pseudomonadota</taxon>
        <taxon>Alphaproteobacteria</taxon>
        <taxon>Hyphomicrobiales</taxon>
        <taxon>Rhizobiaceae</taxon>
        <taxon>Aliirhizobium</taxon>
    </lineage>
</organism>
<keyword evidence="2" id="KW-0238">DNA-binding</keyword>